<dbReference type="Gene3D" id="3.30.1010.10">
    <property type="entry name" value="Phosphatidylinositol 3-kinase Catalytic Subunit, Chain A, domain 4"/>
    <property type="match status" value="1"/>
</dbReference>
<dbReference type="PANTHER" id="PTHR11139:SF71">
    <property type="entry name" value="SERINE_THREONINE-PROTEIN KINASE SMG1"/>
    <property type="match status" value="1"/>
</dbReference>
<feature type="compositionally biased region" description="Low complexity" evidence="1">
    <location>
        <begin position="105"/>
        <end position="116"/>
    </location>
</feature>
<dbReference type="Gene3D" id="1.10.1070.11">
    <property type="entry name" value="Phosphatidylinositol 3-/4-kinase, catalytic domain"/>
    <property type="match status" value="1"/>
</dbReference>
<reference evidence="3 4" key="1">
    <citation type="journal article" date="2018" name="MBio">
        <title>Comparative Genomics Reveals the Core Gene Toolbox for the Fungus-Insect Symbiosis.</title>
        <authorList>
            <person name="Wang Y."/>
            <person name="Stata M."/>
            <person name="Wang W."/>
            <person name="Stajich J.E."/>
            <person name="White M.M."/>
            <person name="Moncalvo J.M."/>
        </authorList>
    </citation>
    <scope>NUCLEOTIDE SEQUENCE [LARGE SCALE GENOMIC DNA]</scope>
    <source>
        <strain evidence="3 4">SWE-8-4</strain>
    </source>
</reference>
<proteinExistence type="predicted"/>
<dbReference type="Proteomes" id="UP000245383">
    <property type="component" value="Unassembled WGS sequence"/>
</dbReference>
<dbReference type="STRING" id="133385.A0A2T9YG10"/>
<dbReference type="Pfam" id="PF00454">
    <property type="entry name" value="PI3_PI4_kinase"/>
    <property type="match status" value="1"/>
</dbReference>
<gene>
    <name evidence="3" type="ORF">BB561_004495</name>
</gene>
<protein>
    <recommendedName>
        <fullName evidence="2">PI3K/PI4K catalytic domain-containing protein</fullName>
    </recommendedName>
</protein>
<dbReference type="GO" id="GO:0004674">
    <property type="term" value="F:protein serine/threonine kinase activity"/>
    <property type="evidence" value="ECO:0007669"/>
    <property type="project" value="TreeGrafter"/>
</dbReference>
<feature type="region of interest" description="Disordered" evidence="1">
    <location>
        <begin position="38"/>
        <end position="116"/>
    </location>
</feature>
<dbReference type="SUPFAM" id="SSF56112">
    <property type="entry name" value="Protein kinase-like (PK-like)"/>
    <property type="match status" value="1"/>
</dbReference>
<name>A0A2T9YG10_9FUNG</name>
<organism evidence="3 4">
    <name type="scientific">Smittium simulii</name>
    <dbReference type="NCBI Taxonomy" id="133385"/>
    <lineage>
        <taxon>Eukaryota</taxon>
        <taxon>Fungi</taxon>
        <taxon>Fungi incertae sedis</taxon>
        <taxon>Zoopagomycota</taxon>
        <taxon>Kickxellomycotina</taxon>
        <taxon>Harpellomycetes</taxon>
        <taxon>Harpellales</taxon>
        <taxon>Legeriomycetaceae</taxon>
        <taxon>Smittium</taxon>
    </lineage>
</organism>
<dbReference type="InterPro" id="IPR011009">
    <property type="entry name" value="Kinase-like_dom_sf"/>
</dbReference>
<feature type="compositionally biased region" description="Polar residues" evidence="1">
    <location>
        <begin position="81"/>
        <end position="95"/>
    </location>
</feature>
<feature type="region of interest" description="Disordered" evidence="1">
    <location>
        <begin position="1"/>
        <end position="22"/>
    </location>
</feature>
<accession>A0A2T9YG10</accession>
<dbReference type="GO" id="GO:0000184">
    <property type="term" value="P:nuclear-transcribed mRNA catabolic process, nonsense-mediated decay"/>
    <property type="evidence" value="ECO:0007669"/>
    <property type="project" value="TreeGrafter"/>
</dbReference>
<dbReference type="PROSITE" id="PS50290">
    <property type="entry name" value="PI3_4_KINASE_3"/>
    <property type="match status" value="1"/>
</dbReference>
<dbReference type="PANTHER" id="PTHR11139">
    <property type="entry name" value="ATAXIA TELANGIECTASIA MUTATED ATM -RELATED"/>
    <property type="match status" value="1"/>
</dbReference>
<comment type="caution">
    <text evidence="3">The sequence shown here is derived from an EMBL/GenBank/DDBJ whole genome shotgun (WGS) entry which is preliminary data.</text>
</comment>
<dbReference type="OrthoDB" id="381190at2759"/>
<keyword evidence="4" id="KW-1185">Reference proteome</keyword>
<dbReference type="InterPro" id="IPR000403">
    <property type="entry name" value="PI3/4_kinase_cat_dom"/>
</dbReference>
<sequence>MSSDQPELVDLHLTAPKNLTPPLIKNFSSQSIFDISQPLSADPIPLSQTSSQKLESKPKKKAKPRSNATISPSSLKKKSNHTNVLSQKALLSSTKKATRLPKTTPPSFGSSSLSMPSIFDNPPQPKTKILSSELPILNNHTLSISNFQKLLLDFDTPSSDLVSSQNIDLITKYLKSKNYKNTLLSQFKRSASIKFGPFNFTKRALEFKSLKAFTYALVQNVYPAIMPIVQSLSALYLYYIKELYLLTLAFENSESPISFEDQPGFIDLVQLENDFILPKYLKPSDTGLANSISFLALNQSPLHSNAITSKIKQTENILIQIILLFQVVFSSAAMSTTCDSIVEITTSFNSVLHIFSLSIFPNKFYSLLPSAIDFTATSFLSAFTKISSIYYSHYGIEEIELSTKNFLIKSLQEVASNSISSSLAENILTSFYNVGSLWSYFDPFGQTFFSNLFFYLNILSNNPDSVSITGKISQPFYLNAGIFIAIASSSFQSQDDPVFQTTYLKRKEMLLTLNSKIVLPRGFDSKILQDKNKAALVTIVTQIANIIIDIGEKSSDPDWVSLEIEMLVALTHICWESHPDLFLQFLSKISHSKLFSRLAPEFYSQKKLLISLDTVISSNLAKPQLLQDQKFLLGILKLYSSMDNLIGIYPEFSSKSGIWSAINVTNNIFLTINLESHQPLLELLQSELSTFSKTLTKEEISVFFLNVLKSPDAKLRYYIDYIQYKLFFTSKLLIALNYPHLEEFYHYLYCIVVGLEHLVSFDKSDLNLYVSGTWLAIPSILITCLLQKTIKTTSTFLHTILLCINSILPHLSLVSTDARYIWVSLLEKVLVLANEYNIIDQNIDILISNIINKLVSVTLADSDYNIRIKTIQVFALIDLVAIENYNIILSQVRLRLSDENPLVSTLAEKFIQDFYLVFSAFILPKNSENTKVAKFVLPQEQQTSCNNNILYYLLRYLCYGISEEIIPPILSSKSESLLVEERHFINLIQELSSEPVNFYDCFSKAISLAIAPFIKKKNHANLSIPLFNLRTKFIINSTDFVTLLNNLLSELTKNKQLTQTSVFLEFITSLKEVLISNEEFSNWFASKTFDLAKAYFLVGMFDSAFVYLHSHMDQVILATNTNINSILSFDNLKQIVLLACQLKSTLMNNLLEKQLFYICSADLALFARVYVSKLSKTVSKNLFKSAEFKTLSDFIVNYTDINIFSLHKTPIVYNDLADLDFINCINFDLERNNIDSEIAQKCLDLLDSDVSYDTCLKKLQNFDEFESTGTKIYENFSLVCDNNKNQENFISKLLLNPNTPEPVVRSCFEPQYNNHLNQLLLSPNSSFDRVLTFCTPEFTFGFYVYALLNKIKYFYANQPNYKLQNVLNSVIAKNSNNSEICCSMASDTLIAYLESDTKLFSDLFPENTWFNSYYKLEACQILIEDCIINKNFELQHKLSSTITGTNINSDLQNATLFLQTAQFSNNPLAKKIQNFLNQTNIAETELGQEFFDKNAARSAIIYNNLLYYLVKHKGSIVLQNHINLANTHSSYFIDRFLPSRLFEIVCTDDINIKEFGGSWMRYLYPMLSQLVCGLFYHNKQVRENCYSVLLYFIKINNIDTVIIQIIGRYLEIKNNIYLEKLVKCIRKISPKMILALENFCIQSKSLLTFLHEQVYDILVLLKEKINSLFSQKQIQYQKLELFLRPLKLTLNKKPLSHEDVKFLELYRSTIQNAMDFISQNITKFATASELWNHKESFGNIQRYLKLINKPSFDFKEAGLKMTCEQTVPIPLPMRSLSVIYSQSSEETDVFYIENIDSKVDILSQSKTKPRVINALTRVGDDFKKMKYILKGGEDLNSDLKIMKMWQTIKQSNGNLGFLTFGVAPVGYTFGFIEFVEGVESLYTIYKNHIIDSSSKDLQKKSVKSSYINPIKLYEDFAANNSNRAEVHKLLSNYMPSNLVYKQLSSNSASAYSFLVAQQNFIKSLATTSVLCYLAGLGDRHLDNIMLNSKTGYLLNVDLNLNFDRGLMLNFPETVPFRLTNNLQYFVGNPSSCTRFESISNGMVFLESMTRTLISSKMIKEQIVYGIMSGFILDPPLEWHQYGRTNKIENDYLVKPSSLTQETAILYKSASAPPKNFSQPQVVNIIDFTRSKNKKKFNFHDYQNYNLELFRYCKKLLNANKHINIRQTGLVPAQKTSFNPVILTTDIYKFANHYTNNDSNLSHNCITKPLKNSRYIRAAELFDTNNSVYGARLIAINAQNTLIAKLSAAEIKQYDINRYCSAKNESGEFPDDYTKYILNPDNKYIKDKMDSRKQCLNMWIIATDVNKLSNMFEGWAPWV</sequence>
<dbReference type="GO" id="GO:0005634">
    <property type="term" value="C:nucleus"/>
    <property type="evidence" value="ECO:0007669"/>
    <property type="project" value="TreeGrafter"/>
</dbReference>
<evidence type="ECO:0000313" key="3">
    <source>
        <dbReference type="EMBL" id="PVU91267.1"/>
    </source>
</evidence>
<feature type="domain" description="PI3K/PI4K catalytic" evidence="2">
    <location>
        <begin position="1796"/>
        <end position="2119"/>
    </location>
</feature>
<evidence type="ECO:0000313" key="4">
    <source>
        <dbReference type="Proteomes" id="UP000245383"/>
    </source>
</evidence>
<evidence type="ECO:0000259" key="2">
    <source>
        <dbReference type="PROSITE" id="PS50290"/>
    </source>
</evidence>
<evidence type="ECO:0000256" key="1">
    <source>
        <dbReference type="SAM" id="MobiDB-lite"/>
    </source>
</evidence>
<dbReference type="InterPro" id="IPR036940">
    <property type="entry name" value="PI3/4_kinase_cat_sf"/>
</dbReference>
<dbReference type="SMART" id="SM00146">
    <property type="entry name" value="PI3Kc"/>
    <property type="match status" value="1"/>
</dbReference>
<dbReference type="InterPro" id="IPR050517">
    <property type="entry name" value="DDR_Repair_Kinase"/>
</dbReference>
<dbReference type="EMBL" id="MBFR01000211">
    <property type="protein sequence ID" value="PVU91267.1"/>
    <property type="molecule type" value="Genomic_DNA"/>
</dbReference>